<reference evidence="3" key="3">
    <citation type="submission" date="2023-05" db="EMBL/GenBank/DDBJ databases">
        <authorList>
            <person name="Smith C.H."/>
        </authorList>
    </citation>
    <scope>NUCLEOTIDE SEQUENCE</scope>
    <source>
        <strain evidence="3">CHS0354</strain>
        <tissue evidence="3">Mantle</tissue>
    </source>
</reference>
<gene>
    <name evidence="3" type="ORF">CHS0354_033077</name>
</gene>
<dbReference type="InterPro" id="IPR002347">
    <property type="entry name" value="SDR_fam"/>
</dbReference>
<evidence type="ECO:0000313" key="4">
    <source>
        <dbReference type="Proteomes" id="UP001195483"/>
    </source>
</evidence>
<protein>
    <submittedName>
        <fullName evidence="3">Uncharacterized protein</fullName>
    </submittedName>
</protein>
<comment type="similarity">
    <text evidence="1">Belongs to the short-chain dehydrogenases/reductases (SDR) family.</text>
</comment>
<dbReference type="GO" id="GO:0050038">
    <property type="term" value="F:L-xylulose reductase (NADPH) activity"/>
    <property type="evidence" value="ECO:0007669"/>
    <property type="project" value="TreeGrafter"/>
</dbReference>
<evidence type="ECO:0000313" key="3">
    <source>
        <dbReference type="EMBL" id="KAK3606726.1"/>
    </source>
</evidence>
<sequence>MEKLRCISRVEMTSSSRCAGKLALVTVEERGIGLGTDEALHKHGAKVIALSKNEENMLNLRKDYSEITTVPVNVGDWKATKDAIECLSTSAIQMLTEVPACELGPQRIRVNGINPGTVNTDMLKMYGEEGISLITERTPLGRIGKDSETVNGILYLLSDESSYENGHSLVIDGFVIKS</sequence>
<dbReference type="GO" id="GO:0005997">
    <property type="term" value="P:xylulose metabolic process"/>
    <property type="evidence" value="ECO:0007669"/>
    <property type="project" value="TreeGrafter"/>
</dbReference>
<dbReference type="Pfam" id="PF00106">
    <property type="entry name" value="adh_short"/>
    <property type="match status" value="1"/>
</dbReference>
<comment type="caution">
    <text evidence="3">The sequence shown here is derived from an EMBL/GenBank/DDBJ whole genome shotgun (WGS) entry which is preliminary data.</text>
</comment>
<evidence type="ECO:0000256" key="1">
    <source>
        <dbReference type="ARBA" id="ARBA00006484"/>
    </source>
</evidence>
<dbReference type="PANTHER" id="PTHR44252">
    <property type="entry name" value="D-ERYTHRULOSE REDUCTASE"/>
    <property type="match status" value="1"/>
</dbReference>
<dbReference type="GO" id="GO:0004090">
    <property type="term" value="F:carbonyl reductase (NADPH) activity"/>
    <property type="evidence" value="ECO:0007669"/>
    <property type="project" value="TreeGrafter"/>
</dbReference>
<dbReference type="Pfam" id="PF13561">
    <property type="entry name" value="adh_short_C2"/>
    <property type="match status" value="1"/>
</dbReference>
<dbReference type="PANTHER" id="PTHR44252:SF3">
    <property type="entry name" value="D-ERYTHRULOSE REDUCTASE-RELATED"/>
    <property type="match status" value="1"/>
</dbReference>
<dbReference type="InterPro" id="IPR036291">
    <property type="entry name" value="NAD(P)-bd_dom_sf"/>
</dbReference>
<reference evidence="3" key="1">
    <citation type="journal article" date="2021" name="Genome Biol. Evol.">
        <title>A High-Quality Reference Genome for a Parasitic Bivalve with Doubly Uniparental Inheritance (Bivalvia: Unionida).</title>
        <authorList>
            <person name="Smith C.H."/>
        </authorList>
    </citation>
    <scope>NUCLEOTIDE SEQUENCE</scope>
    <source>
        <strain evidence="3">CHS0354</strain>
    </source>
</reference>
<dbReference type="Gene3D" id="3.40.50.720">
    <property type="entry name" value="NAD(P)-binding Rossmann-like Domain"/>
    <property type="match status" value="2"/>
</dbReference>
<accession>A0AAE0TAF7</accession>
<reference evidence="3" key="2">
    <citation type="journal article" date="2021" name="Genome Biol. Evol.">
        <title>Developing a high-quality reference genome for a parasitic bivalve with doubly uniparental inheritance (Bivalvia: Unionida).</title>
        <authorList>
            <person name="Smith C.H."/>
        </authorList>
    </citation>
    <scope>NUCLEOTIDE SEQUENCE</scope>
    <source>
        <strain evidence="3">CHS0354</strain>
        <tissue evidence="3">Mantle</tissue>
    </source>
</reference>
<keyword evidence="2" id="KW-0521">NADP</keyword>
<dbReference type="AlphaFoldDB" id="A0AAE0TAF7"/>
<dbReference type="Proteomes" id="UP001195483">
    <property type="component" value="Unassembled WGS sequence"/>
</dbReference>
<dbReference type="EMBL" id="JAEAOA010001948">
    <property type="protein sequence ID" value="KAK3606726.1"/>
    <property type="molecule type" value="Genomic_DNA"/>
</dbReference>
<evidence type="ECO:0000256" key="2">
    <source>
        <dbReference type="ARBA" id="ARBA00022857"/>
    </source>
</evidence>
<dbReference type="SUPFAM" id="SSF51735">
    <property type="entry name" value="NAD(P)-binding Rossmann-fold domains"/>
    <property type="match status" value="1"/>
</dbReference>
<dbReference type="PRINTS" id="PR00081">
    <property type="entry name" value="GDHRDH"/>
</dbReference>
<name>A0AAE0TAF7_9BIVA</name>
<keyword evidence="4" id="KW-1185">Reference proteome</keyword>
<proteinExistence type="inferred from homology"/>
<dbReference type="InterPro" id="IPR051737">
    <property type="entry name" value="L-xylulose/Carbonyl_redctase"/>
</dbReference>
<organism evidence="3 4">
    <name type="scientific">Potamilus streckersoni</name>
    <dbReference type="NCBI Taxonomy" id="2493646"/>
    <lineage>
        <taxon>Eukaryota</taxon>
        <taxon>Metazoa</taxon>
        <taxon>Spiralia</taxon>
        <taxon>Lophotrochozoa</taxon>
        <taxon>Mollusca</taxon>
        <taxon>Bivalvia</taxon>
        <taxon>Autobranchia</taxon>
        <taxon>Heteroconchia</taxon>
        <taxon>Palaeoheterodonta</taxon>
        <taxon>Unionida</taxon>
        <taxon>Unionoidea</taxon>
        <taxon>Unionidae</taxon>
        <taxon>Ambleminae</taxon>
        <taxon>Lampsilini</taxon>
        <taxon>Potamilus</taxon>
    </lineage>
</organism>
<dbReference type="GO" id="GO:0006006">
    <property type="term" value="P:glucose metabolic process"/>
    <property type="evidence" value="ECO:0007669"/>
    <property type="project" value="TreeGrafter"/>
</dbReference>